<dbReference type="RefSeq" id="WP_207448403.1">
    <property type="nucleotide sequence ID" value="NZ_CP061095.1"/>
</dbReference>
<dbReference type="InterPro" id="IPR052894">
    <property type="entry name" value="AsmA-related"/>
</dbReference>
<feature type="compositionally biased region" description="Pro residues" evidence="1">
    <location>
        <begin position="205"/>
        <end position="215"/>
    </location>
</feature>
<evidence type="ECO:0000313" key="4">
    <source>
        <dbReference type="Proteomes" id="UP001518990"/>
    </source>
</evidence>
<feature type="region of interest" description="Disordered" evidence="1">
    <location>
        <begin position="201"/>
        <end position="223"/>
    </location>
</feature>
<dbReference type="InterPro" id="IPR007844">
    <property type="entry name" value="AsmA"/>
</dbReference>
<accession>A0ABS3KEJ5</accession>
<feature type="domain" description="AsmA" evidence="2">
    <location>
        <begin position="14"/>
        <end position="583"/>
    </location>
</feature>
<sequence>MARRAARRWLLWLGIPVLLVALAVALFRWDWLIPIIEPRASAALGREVKLEHLHVKLGRTIVVTAEGVVVGNPEGFNDPTPFARIDRLAAAVNAWDWWRGAPLTLPWIEADRPVLNIRAMPDGSANYIFDTDGQENAGEPSEPAQQPQIGAVRIRDGEGKVILPQLRADFGLHIETEEATPQAAAEAPAATPESTLVIAENGLPLPAPPAPPVPPRQGSATADANAITPALEAEPSRIVVTAEGTYAGQPITGRLVGGGLLSLREAEKPWPVQLRLDNGPTNVSLQGTLSDPLHFQGAALQLVLAGPDMGLLTPLTGVPIPQTSAYRVAGALDYSAERIRFSDIRGTVGRSDLGGEVAVLPRRERPDVTVNLVSERVDLDDLAGFIGEAPGDKPPAKPSGQVLPDTPVNMPKLTAADVHVKYRAGSIRGGRSQPLDNLRAEFDVVDGNVDLHPISFGIGRGQMLFTGKLSPVDGGGLRADVKAQFQRIDISKLMSAAGSEGGGTLSGRAELRSTGASLAQLLGRGDGRVTLTTSGGNLSALLVDLSGLRLANAILSALGIPSRTSLQCFIADLALKDGTLDTQSMIIDTDEAIIVGDGQVNLAREQIGYRLRTQSREFTIGALSTDIRISGSFSDPSVLPEPLELGARGGAAVGLAFINPLLAILPTIQFGTDEDSGCRALANRAGSRQRR</sequence>
<dbReference type="PANTHER" id="PTHR30441">
    <property type="entry name" value="DUF748 DOMAIN-CONTAINING PROTEIN"/>
    <property type="match status" value="1"/>
</dbReference>
<protein>
    <submittedName>
        <fullName evidence="3">AsmA family protein</fullName>
    </submittedName>
</protein>
<proteinExistence type="predicted"/>
<name>A0ABS3KEJ5_9PROT</name>
<reference evidence="3 4" key="1">
    <citation type="submission" date="2020-09" db="EMBL/GenBank/DDBJ databases">
        <title>Roseomonas.</title>
        <authorList>
            <person name="Zhu W."/>
        </authorList>
    </citation>
    <scope>NUCLEOTIDE SEQUENCE [LARGE SCALE GENOMIC DNA]</scope>
    <source>
        <strain evidence="3 4">1311</strain>
    </source>
</reference>
<evidence type="ECO:0000256" key="1">
    <source>
        <dbReference type="SAM" id="MobiDB-lite"/>
    </source>
</evidence>
<evidence type="ECO:0000313" key="3">
    <source>
        <dbReference type="EMBL" id="MBO1075898.1"/>
    </source>
</evidence>
<feature type="region of interest" description="Disordered" evidence="1">
    <location>
        <begin position="126"/>
        <end position="148"/>
    </location>
</feature>
<dbReference type="PANTHER" id="PTHR30441:SF9">
    <property type="entry name" value="ASMA FAMILY PROTEIN YHJG"/>
    <property type="match status" value="1"/>
</dbReference>
<dbReference type="Proteomes" id="UP001518990">
    <property type="component" value="Unassembled WGS sequence"/>
</dbReference>
<organism evidence="3 4">
    <name type="scientific">Roseomonas marmotae</name>
    <dbReference type="NCBI Taxonomy" id="2768161"/>
    <lineage>
        <taxon>Bacteria</taxon>
        <taxon>Pseudomonadati</taxon>
        <taxon>Pseudomonadota</taxon>
        <taxon>Alphaproteobacteria</taxon>
        <taxon>Acetobacterales</taxon>
        <taxon>Roseomonadaceae</taxon>
        <taxon>Roseomonas</taxon>
    </lineage>
</organism>
<evidence type="ECO:0000259" key="2">
    <source>
        <dbReference type="Pfam" id="PF05170"/>
    </source>
</evidence>
<dbReference type="EMBL" id="JACTNF010000015">
    <property type="protein sequence ID" value="MBO1075898.1"/>
    <property type="molecule type" value="Genomic_DNA"/>
</dbReference>
<keyword evidence="4" id="KW-1185">Reference proteome</keyword>
<gene>
    <name evidence="3" type="ORF">IAI60_14870</name>
</gene>
<dbReference type="Pfam" id="PF05170">
    <property type="entry name" value="AsmA"/>
    <property type="match status" value="1"/>
</dbReference>
<comment type="caution">
    <text evidence="3">The sequence shown here is derived from an EMBL/GenBank/DDBJ whole genome shotgun (WGS) entry which is preliminary data.</text>
</comment>